<proteinExistence type="predicted"/>
<dbReference type="RefSeq" id="XP_017769705.1">
    <property type="nucleotide sequence ID" value="XM_017914216.1"/>
</dbReference>
<dbReference type="GeneID" id="108557620"/>
<dbReference type="InterPro" id="IPR026212">
    <property type="entry name" value="Cep78"/>
</dbReference>
<dbReference type="SMART" id="SM00368">
    <property type="entry name" value="LRR_RI"/>
    <property type="match status" value="4"/>
</dbReference>
<dbReference type="PANTHER" id="PTHR24110:SF3">
    <property type="entry name" value="CENTROSOMAL PROTEIN OF 78 KDA"/>
    <property type="match status" value="1"/>
</dbReference>
<protein>
    <submittedName>
        <fullName evidence="2">Centrosomal protein of 78 kDa</fullName>
    </submittedName>
</protein>
<dbReference type="Pfam" id="PF13516">
    <property type="entry name" value="LRR_6"/>
    <property type="match status" value="1"/>
</dbReference>
<dbReference type="InterPro" id="IPR001611">
    <property type="entry name" value="Leu-rich_rpt"/>
</dbReference>
<evidence type="ECO:0000313" key="1">
    <source>
        <dbReference type="Proteomes" id="UP000695000"/>
    </source>
</evidence>
<gene>
    <name evidence="2" type="primary">LOC108557620</name>
</gene>
<organism evidence="1 2">
    <name type="scientific">Nicrophorus vespilloides</name>
    <name type="common">Boreal carrion beetle</name>
    <dbReference type="NCBI Taxonomy" id="110193"/>
    <lineage>
        <taxon>Eukaryota</taxon>
        <taxon>Metazoa</taxon>
        <taxon>Ecdysozoa</taxon>
        <taxon>Arthropoda</taxon>
        <taxon>Hexapoda</taxon>
        <taxon>Insecta</taxon>
        <taxon>Pterygota</taxon>
        <taxon>Neoptera</taxon>
        <taxon>Endopterygota</taxon>
        <taxon>Coleoptera</taxon>
        <taxon>Polyphaga</taxon>
        <taxon>Staphyliniformia</taxon>
        <taxon>Silphidae</taxon>
        <taxon>Nicrophorinae</taxon>
        <taxon>Nicrophorus</taxon>
    </lineage>
</organism>
<name>A0ABM1M555_NICVS</name>
<keyword evidence="1" id="KW-1185">Reference proteome</keyword>
<accession>A0ABM1M555</accession>
<dbReference type="Proteomes" id="UP000695000">
    <property type="component" value="Unplaced"/>
</dbReference>
<sequence length="568" mass="64600">MPCGSCSESKECPKPVNIFYVWYGELCRRLNMQPLNIVKPARPKSETILDFVCDRVKPEEWPPILNALRLDTSLHVIAVRSKVQCKFLHDVDTEDKARHMKRRAGSLYTGYILKGLVKSLTNCVRRNDVLSSLELDGIPLGIEHVEALLEALKKNSTIKVLTVKYCTLRDLGCQLLCNALKQMPNIEVLNLTGCGLGSLSAQYIAQVVKFQQINRYCESWHNSLRYEDPEVGIMAGLKRITLNNNPNIKDEGLTYILDELDDDLWIKALDMQRCGISESILPRLIDVIDYSRSLEVADFRANDQLSPKSIERILNILRNKHQFGYESEYQWCYTATTLNPEGSVHETTSTTSTKLIPMKSRSVPLKTSSTKLPLRRMKTCTAINKKVDKYQNVKAKTIVDAKKDVLTLHDELQKEMAKRIQSELENKRLKQELERIKSCVTLESQHQKEKVVKFDPIPEPKRVKAKSAKAKANKVEFVFENKTQVHSILQNLVKQCQDGNGDEENEDDVEYFKDILEASKSSAGGGVKEEKEDSSGSNASLIKFMKDIKNEDGNMWSSKCYQSHLSVH</sequence>
<dbReference type="InterPro" id="IPR032675">
    <property type="entry name" value="LRR_dom_sf"/>
</dbReference>
<dbReference type="Gene3D" id="3.80.10.10">
    <property type="entry name" value="Ribonuclease Inhibitor"/>
    <property type="match status" value="2"/>
</dbReference>
<dbReference type="PANTHER" id="PTHR24110">
    <property type="entry name" value="CENTROSOMAL PROTEIN OF 78 KDA"/>
    <property type="match status" value="1"/>
</dbReference>
<reference evidence="2" key="1">
    <citation type="submission" date="2025-08" db="UniProtKB">
        <authorList>
            <consortium name="RefSeq"/>
        </authorList>
    </citation>
    <scope>IDENTIFICATION</scope>
    <source>
        <tissue evidence="2">Whole Larva</tissue>
    </source>
</reference>
<dbReference type="SUPFAM" id="SSF52047">
    <property type="entry name" value="RNI-like"/>
    <property type="match status" value="1"/>
</dbReference>
<dbReference type="PRINTS" id="PR02062">
    <property type="entry name" value="CENTROSOME78"/>
</dbReference>
<evidence type="ECO:0000313" key="2">
    <source>
        <dbReference type="RefSeq" id="XP_017769705.1"/>
    </source>
</evidence>